<organism evidence="1 2">
    <name type="scientific">Hymenobacter setariae</name>
    <dbReference type="NCBI Taxonomy" id="2594794"/>
    <lineage>
        <taxon>Bacteria</taxon>
        <taxon>Pseudomonadati</taxon>
        <taxon>Bacteroidota</taxon>
        <taxon>Cytophagia</taxon>
        <taxon>Cytophagales</taxon>
        <taxon>Hymenobacteraceae</taxon>
        <taxon>Hymenobacter</taxon>
    </lineage>
</organism>
<dbReference type="Proteomes" id="UP000317624">
    <property type="component" value="Unassembled WGS sequence"/>
</dbReference>
<evidence type="ECO:0008006" key="3">
    <source>
        <dbReference type="Google" id="ProtNLM"/>
    </source>
</evidence>
<proteinExistence type="predicted"/>
<gene>
    <name evidence="1" type="ORF">FNT36_10330</name>
</gene>
<dbReference type="EMBL" id="VMRJ01000002">
    <property type="protein sequence ID" value="TVT41810.1"/>
    <property type="molecule type" value="Genomic_DNA"/>
</dbReference>
<comment type="caution">
    <text evidence="1">The sequence shown here is derived from an EMBL/GenBank/DDBJ whole genome shotgun (WGS) entry which is preliminary data.</text>
</comment>
<dbReference type="RefSeq" id="WP_144847145.1">
    <property type="nucleotide sequence ID" value="NZ_VMRJ01000002.1"/>
</dbReference>
<dbReference type="AlphaFoldDB" id="A0A558BZ56"/>
<sequence>MDYSSAWLRFCKAEEEYFASRYDFVQNEMLMVSDLNLGLANASHNDTALRLLLEVRPRVEVILPLLPIIINLAVDSSSYYRIELAQEVLHNYKSESRARSTILTLVSTYLDENDEWHYRRIAELYELMSYEEELTDFLALCRANANLEIQEIQEDFIERKRVTLSGRQ</sequence>
<reference evidence="1 2" key="1">
    <citation type="submission" date="2019-07" db="EMBL/GenBank/DDBJ databases">
        <title>Hymenobacter sp. straun FUR1 Genome sequencing and assembly.</title>
        <authorList>
            <person name="Chhetri G."/>
        </authorList>
    </citation>
    <scope>NUCLEOTIDE SEQUENCE [LARGE SCALE GENOMIC DNA]</scope>
    <source>
        <strain evidence="1 2">Fur1</strain>
    </source>
</reference>
<protein>
    <recommendedName>
        <fullName evidence="3">HEAT repeat domain-containing protein</fullName>
    </recommendedName>
</protein>
<evidence type="ECO:0000313" key="1">
    <source>
        <dbReference type="EMBL" id="TVT41810.1"/>
    </source>
</evidence>
<accession>A0A558BZ56</accession>
<name>A0A558BZ56_9BACT</name>
<evidence type="ECO:0000313" key="2">
    <source>
        <dbReference type="Proteomes" id="UP000317624"/>
    </source>
</evidence>
<keyword evidence="2" id="KW-1185">Reference proteome</keyword>